<protein>
    <submittedName>
        <fullName evidence="1">Uncharacterized protein</fullName>
    </submittedName>
</protein>
<proteinExistence type="predicted"/>
<evidence type="ECO:0000313" key="1">
    <source>
        <dbReference type="EMBL" id="GKV20914.1"/>
    </source>
</evidence>
<gene>
    <name evidence="1" type="ORF">SLEP1_g30961</name>
</gene>
<evidence type="ECO:0000313" key="2">
    <source>
        <dbReference type="Proteomes" id="UP001054252"/>
    </source>
</evidence>
<dbReference type="Proteomes" id="UP001054252">
    <property type="component" value="Unassembled WGS sequence"/>
</dbReference>
<organism evidence="1 2">
    <name type="scientific">Rubroshorea leprosula</name>
    <dbReference type="NCBI Taxonomy" id="152421"/>
    <lineage>
        <taxon>Eukaryota</taxon>
        <taxon>Viridiplantae</taxon>
        <taxon>Streptophyta</taxon>
        <taxon>Embryophyta</taxon>
        <taxon>Tracheophyta</taxon>
        <taxon>Spermatophyta</taxon>
        <taxon>Magnoliopsida</taxon>
        <taxon>eudicotyledons</taxon>
        <taxon>Gunneridae</taxon>
        <taxon>Pentapetalae</taxon>
        <taxon>rosids</taxon>
        <taxon>malvids</taxon>
        <taxon>Malvales</taxon>
        <taxon>Dipterocarpaceae</taxon>
        <taxon>Rubroshorea</taxon>
    </lineage>
</organism>
<comment type="caution">
    <text evidence="1">The sequence shown here is derived from an EMBL/GenBank/DDBJ whole genome shotgun (WGS) entry which is preliminary data.</text>
</comment>
<keyword evidence="2" id="KW-1185">Reference proteome</keyword>
<accession>A0AAV5K1Y0</accession>
<name>A0AAV5K1Y0_9ROSI</name>
<dbReference type="EMBL" id="BPVZ01000056">
    <property type="protein sequence ID" value="GKV20914.1"/>
    <property type="molecule type" value="Genomic_DNA"/>
</dbReference>
<sequence length="64" mass="7150">MKAKDAATKADTNLFKEELAQMVASMEDKKLELDLLKISVQQFADMLLVLEAVLDNLAQTILQL</sequence>
<reference evidence="1 2" key="1">
    <citation type="journal article" date="2021" name="Commun. Biol.">
        <title>The genome of Shorea leprosula (Dipterocarpaceae) highlights the ecological relevance of drought in aseasonal tropical rainforests.</title>
        <authorList>
            <person name="Ng K.K.S."/>
            <person name="Kobayashi M.J."/>
            <person name="Fawcett J.A."/>
            <person name="Hatakeyama M."/>
            <person name="Paape T."/>
            <person name="Ng C.H."/>
            <person name="Ang C.C."/>
            <person name="Tnah L.H."/>
            <person name="Lee C.T."/>
            <person name="Nishiyama T."/>
            <person name="Sese J."/>
            <person name="O'Brien M.J."/>
            <person name="Copetti D."/>
            <person name="Mohd Noor M.I."/>
            <person name="Ong R.C."/>
            <person name="Putra M."/>
            <person name="Sireger I.Z."/>
            <person name="Indrioko S."/>
            <person name="Kosugi Y."/>
            <person name="Izuno A."/>
            <person name="Isagi Y."/>
            <person name="Lee S.L."/>
            <person name="Shimizu K.K."/>
        </authorList>
    </citation>
    <scope>NUCLEOTIDE SEQUENCE [LARGE SCALE GENOMIC DNA]</scope>
    <source>
        <strain evidence="1">214</strain>
    </source>
</reference>
<dbReference type="AlphaFoldDB" id="A0AAV5K1Y0"/>